<name>A0A8R2NWW9_ACYPI</name>
<keyword evidence="2" id="KW-1185">Reference proteome</keyword>
<dbReference type="KEGG" id="api:100569374"/>
<dbReference type="InterPro" id="IPR036291">
    <property type="entry name" value="NAD(P)-bd_dom_sf"/>
</dbReference>
<evidence type="ECO:0000313" key="2">
    <source>
        <dbReference type="Proteomes" id="UP000007819"/>
    </source>
</evidence>
<sequence length="159" mass="18134">MTWAGVNKKHYMSELDVNNRVPNPKYMEHYEFELEVLAVNETQGLKEIVKTIIVWAGLTYGFEQDLLQFAFDSACKTTDVFPIPNSQNHLPVIHVEDLARVIHKVISDDQALKYQHIFAVESPINTLKQIITALAKSCDVAPMVVPLNTFMNKYKLKVS</sequence>
<accession>A0A8R2NWW9</accession>
<dbReference type="EnsemblMetazoa" id="XM_029491723.1">
    <property type="protein sequence ID" value="XP_029347583.1"/>
    <property type="gene ID" value="LOC100569374"/>
</dbReference>
<dbReference type="OrthoDB" id="6621264at2759"/>
<reference evidence="2" key="1">
    <citation type="submission" date="2010-06" db="EMBL/GenBank/DDBJ databases">
        <authorList>
            <person name="Jiang H."/>
            <person name="Abraham K."/>
            <person name="Ali S."/>
            <person name="Alsbrooks S.L."/>
            <person name="Anim B.N."/>
            <person name="Anosike U.S."/>
            <person name="Attaway T."/>
            <person name="Bandaranaike D.P."/>
            <person name="Battles P.K."/>
            <person name="Bell S.N."/>
            <person name="Bell A.V."/>
            <person name="Beltran B."/>
            <person name="Bickham C."/>
            <person name="Bustamante Y."/>
            <person name="Caleb T."/>
            <person name="Canada A."/>
            <person name="Cardenas V."/>
            <person name="Carter K."/>
            <person name="Chacko J."/>
            <person name="Chandrabose M.N."/>
            <person name="Chavez D."/>
            <person name="Chavez A."/>
            <person name="Chen L."/>
            <person name="Chu H.-S."/>
            <person name="Claassen K.J."/>
            <person name="Cockrell R."/>
            <person name="Collins M."/>
            <person name="Cooper J.A."/>
            <person name="Cree A."/>
            <person name="Curry S.M."/>
            <person name="Da Y."/>
            <person name="Dao M.D."/>
            <person name="Das B."/>
            <person name="Davila M.-L."/>
            <person name="Davy-Carroll L."/>
            <person name="Denson S."/>
            <person name="Dinh H."/>
            <person name="Ebong V.E."/>
            <person name="Edwards J.R."/>
            <person name="Egan A."/>
            <person name="El-Daye J."/>
            <person name="Escobedo L."/>
            <person name="Fernandez S."/>
            <person name="Fernando P.R."/>
            <person name="Flagg N."/>
            <person name="Forbes L.D."/>
            <person name="Fowler R.G."/>
            <person name="Fu Q."/>
            <person name="Gabisi R.A."/>
            <person name="Ganer J."/>
            <person name="Garbino Pronczuk A."/>
            <person name="Garcia R.M."/>
            <person name="Garner T."/>
            <person name="Garrett T.E."/>
            <person name="Gonzalez D.A."/>
            <person name="Hamid H."/>
            <person name="Hawkins E.S."/>
            <person name="Hirani K."/>
            <person name="Hogues M.E."/>
            <person name="Hollins B."/>
            <person name="Hsiao C.-H."/>
            <person name="Jabil R."/>
            <person name="James M.L."/>
            <person name="Jhangiani S.N."/>
            <person name="Johnson B."/>
            <person name="Johnson Q."/>
            <person name="Joshi V."/>
            <person name="Kalu J.B."/>
            <person name="Kam C."/>
            <person name="Kashfia A."/>
            <person name="Keebler J."/>
            <person name="Kisamo H."/>
            <person name="Kovar C.L."/>
            <person name="Lago L.A."/>
            <person name="Lai C.-Y."/>
            <person name="Laidlaw J."/>
            <person name="Lara F."/>
            <person name="Le T.-K."/>
            <person name="Lee S.L."/>
            <person name="Legall F.H."/>
            <person name="Lemon S.J."/>
            <person name="Lewis L.R."/>
            <person name="Li B."/>
            <person name="Liu Y."/>
            <person name="Liu Y.-S."/>
            <person name="Lopez J."/>
            <person name="Lozado R.J."/>
            <person name="Lu J."/>
            <person name="Madu R.C."/>
            <person name="Maheshwari M."/>
            <person name="Maheshwari R."/>
            <person name="Malloy K."/>
            <person name="Martinez E."/>
            <person name="Mathew T."/>
            <person name="Mercado I.C."/>
            <person name="Mercado C."/>
            <person name="Meyer B."/>
            <person name="Montgomery K."/>
            <person name="Morgan M.B."/>
            <person name="Munidasa M."/>
            <person name="Nazareth L.V."/>
            <person name="Nelson J."/>
            <person name="Ng B.M."/>
            <person name="Nguyen N.B."/>
            <person name="Nguyen P.Q."/>
            <person name="Nguyen T."/>
            <person name="Obregon M."/>
            <person name="Okwuonu G.O."/>
            <person name="Onwere C.G."/>
            <person name="Orozco G."/>
            <person name="Parra A."/>
            <person name="Patel S."/>
            <person name="Patil S."/>
            <person name="Perez A."/>
            <person name="Perez Y."/>
            <person name="Pham C."/>
            <person name="Primus E.L."/>
            <person name="Pu L.-L."/>
            <person name="Puazo M."/>
            <person name="Qin X."/>
            <person name="Quiroz J.B."/>
            <person name="Reese J."/>
            <person name="Richards S."/>
            <person name="Rives C.M."/>
            <person name="Robberts R."/>
            <person name="Ruiz S.J."/>
            <person name="Ruiz M.J."/>
            <person name="Santibanez J."/>
            <person name="Schneider B.W."/>
            <person name="Sisson I."/>
            <person name="Smith M."/>
            <person name="Sodergren E."/>
            <person name="Song X.-Z."/>
            <person name="Song B.B."/>
            <person name="Summersgill H."/>
            <person name="Thelus R."/>
            <person name="Thornton R.D."/>
            <person name="Trejos Z.Y."/>
            <person name="Usmani K."/>
            <person name="Vattathil S."/>
            <person name="Villasana D."/>
            <person name="Walker D.L."/>
            <person name="Wang S."/>
            <person name="Wang K."/>
            <person name="White C.S."/>
            <person name="Williams A.C."/>
            <person name="Williamson J."/>
            <person name="Wilson K."/>
            <person name="Woghiren I.O."/>
            <person name="Woodworth J.R."/>
            <person name="Worley K.C."/>
            <person name="Wright R.A."/>
            <person name="Wu W."/>
            <person name="Young L."/>
            <person name="Zhang L."/>
            <person name="Zhang J."/>
            <person name="Zhu Y."/>
            <person name="Muzny D.M."/>
            <person name="Weinstock G."/>
            <person name="Gibbs R.A."/>
        </authorList>
    </citation>
    <scope>NUCLEOTIDE SEQUENCE [LARGE SCALE GENOMIC DNA]</scope>
    <source>
        <strain evidence="2">LSR1</strain>
    </source>
</reference>
<dbReference type="AlphaFoldDB" id="A0A8R2NWW9"/>
<dbReference type="SUPFAM" id="SSF51735">
    <property type="entry name" value="NAD(P)-binding Rossmann-fold domains"/>
    <property type="match status" value="1"/>
</dbReference>
<reference evidence="1" key="2">
    <citation type="submission" date="2022-06" db="UniProtKB">
        <authorList>
            <consortium name="EnsemblMetazoa"/>
        </authorList>
    </citation>
    <scope>IDENTIFICATION</scope>
</reference>
<organism evidence="1 2">
    <name type="scientific">Acyrthosiphon pisum</name>
    <name type="common">Pea aphid</name>
    <dbReference type="NCBI Taxonomy" id="7029"/>
    <lineage>
        <taxon>Eukaryota</taxon>
        <taxon>Metazoa</taxon>
        <taxon>Ecdysozoa</taxon>
        <taxon>Arthropoda</taxon>
        <taxon>Hexapoda</taxon>
        <taxon>Insecta</taxon>
        <taxon>Pterygota</taxon>
        <taxon>Neoptera</taxon>
        <taxon>Paraneoptera</taxon>
        <taxon>Hemiptera</taxon>
        <taxon>Sternorrhyncha</taxon>
        <taxon>Aphidomorpha</taxon>
        <taxon>Aphidoidea</taxon>
        <taxon>Aphididae</taxon>
        <taxon>Macrosiphini</taxon>
        <taxon>Acyrthosiphon</taxon>
    </lineage>
</organism>
<dbReference type="Gene3D" id="3.40.50.720">
    <property type="entry name" value="NAD(P)-binding Rossmann-like Domain"/>
    <property type="match status" value="1"/>
</dbReference>
<dbReference type="GeneID" id="100569374"/>
<dbReference type="RefSeq" id="XP_029347583.1">
    <property type="nucleotide sequence ID" value="XM_029491723.1"/>
</dbReference>
<dbReference type="Proteomes" id="UP000007819">
    <property type="component" value="Chromosome A3"/>
</dbReference>
<protein>
    <submittedName>
        <fullName evidence="1">Uncharacterized protein</fullName>
    </submittedName>
</protein>
<proteinExistence type="predicted"/>
<evidence type="ECO:0000313" key="1">
    <source>
        <dbReference type="EnsemblMetazoa" id="XP_029347583.1"/>
    </source>
</evidence>